<feature type="signal peptide" evidence="2">
    <location>
        <begin position="1"/>
        <end position="24"/>
    </location>
</feature>
<dbReference type="OrthoDB" id="379111at2759"/>
<keyword evidence="1" id="KW-1133">Transmembrane helix</keyword>
<organism evidence="3 4">
    <name type="scientific">Plasmodium reichenowi</name>
    <dbReference type="NCBI Taxonomy" id="5854"/>
    <lineage>
        <taxon>Eukaryota</taxon>
        <taxon>Sar</taxon>
        <taxon>Alveolata</taxon>
        <taxon>Apicomplexa</taxon>
        <taxon>Aconoidasida</taxon>
        <taxon>Haemosporida</taxon>
        <taxon>Plasmodiidae</taxon>
        <taxon>Plasmodium</taxon>
        <taxon>Plasmodium (Laverania)</taxon>
    </lineage>
</organism>
<accession>A0A2P9D6H8</accession>
<keyword evidence="1" id="KW-0472">Membrane</keyword>
<dbReference type="EMBL" id="LT969567">
    <property type="protein sequence ID" value="SOV76624.1"/>
    <property type="molecule type" value="Genomic_DNA"/>
</dbReference>
<evidence type="ECO:0000313" key="4">
    <source>
        <dbReference type="Proteomes" id="UP000240500"/>
    </source>
</evidence>
<evidence type="ECO:0000256" key="2">
    <source>
        <dbReference type="SAM" id="SignalP"/>
    </source>
</evidence>
<keyword evidence="2" id="KW-0732">Signal</keyword>
<reference evidence="3 4" key="1">
    <citation type="submission" date="2016-09" db="EMBL/GenBank/DDBJ databases">
        <authorList>
            <consortium name="Pathogen Informatics"/>
        </authorList>
    </citation>
    <scope>NUCLEOTIDE SEQUENCE [LARGE SCALE GENOMIC DNA]</scope>
</reference>
<sequence length="350" mass="38459">MKLYCSKILLISLPLNILLTSYHAHNKNKIYITPHHTPICTLRVLSECDIQSSNYDKDADIKSVKEIFDRQSSQRFEEYQERMKDKRQKSKEQREKNIQKIIEKDKMDKSLAEKIEKVCLRCGCGLGGVAASVGIFGTVAVNELTKAAITAAAEEALKDAALVAAATAKGAAAFKSSVFVGIKTEFGVSIQGVQRFESLFTASTYPNASKIAHAINFQYKTSSCLTGGSGTDHSVCTWVKEKFFAAQEIQGMTQGRALSTNTLVETHVNEIVKTATTHAAQVTKTATDDAIKASTLAAESIYSGSQTAIIASVVAIIIIALVMIIIYLVLRYRRKKKMKKKAEYTELLNQ</sequence>
<evidence type="ECO:0000256" key="1">
    <source>
        <dbReference type="SAM" id="Phobius"/>
    </source>
</evidence>
<dbReference type="VEuPathDB" id="PlasmoDB:PRCDC_0010100"/>
<dbReference type="VEuPathDB" id="PlasmoDB:PRG01_0430300"/>
<dbReference type="Proteomes" id="UP000240500">
    <property type="component" value="Chromosome 4"/>
</dbReference>
<keyword evidence="1" id="KW-0812">Transmembrane</keyword>
<proteinExistence type="predicted"/>
<dbReference type="Pfam" id="PF02009">
    <property type="entry name" value="RIFIN"/>
    <property type="match status" value="1"/>
</dbReference>
<dbReference type="NCBIfam" id="TIGR01477">
    <property type="entry name" value="RIFIN"/>
    <property type="match status" value="1"/>
</dbReference>
<name>A0A2P9D6H8_PLARE</name>
<protein>
    <submittedName>
        <fullName evidence="3">Rifin PIR protein, putative</fullName>
    </submittedName>
</protein>
<dbReference type="InterPro" id="IPR006373">
    <property type="entry name" value="VSA_Rifin"/>
</dbReference>
<gene>
    <name evidence="3" type="ORF">PRG01_0430300</name>
</gene>
<evidence type="ECO:0000313" key="3">
    <source>
        <dbReference type="EMBL" id="SOV76624.1"/>
    </source>
</evidence>
<feature type="chain" id="PRO_5015188292" evidence="2">
    <location>
        <begin position="25"/>
        <end position="350"/>
    </location>
</feature>
<dbReference type="AlphaFoldDB" id="A0A2P9D6H8"/>
<feature type="transmembrane region" description="Helical" evidence="1">
    <location>
        <begin position="308"/>
        <end position="330"/>
    </location>
</feature>